<dbReference type="Gene3D" id="1.10.10.10">
    <property type="entry name" value="Winged helix-like DNA-binding domain superfamily/Winged helix DNA-binding domain"/>
    <property type="match status" value="1"/>
</dbReference>
<dbReference type="Pfam" id="PF04198">
    <property type="entry name" value="Sugar-bind"/>
    <property type="match status" value="1"/>
</dbReference>
<gene>
    <name evidence="6" type="ORF">FD03_GL001238</name>
</gene>
<reference evidence="6 7" key="1">
    <citation type="journal article" date="2015" name="Genome Announc.">
        <title>Expanding the biotechnology potential of lactobacilli through comparative genomics of 213 strains and associated genera.</title>
        <authorList>
            <person name="Sun Z."/>
            <person name="Harris H.M."/>
            <person name="McCann A."/>
            <person name="Guo C."/>
            <person name="Argimon S."/>
            <person name="Zhang W."/>
            <person name="Yang X."/>
            <person name="Jeffery I.B."/>
            <person name="Cooney J.C."/>
            <person name="Kagawa T.F."/>
            <person name="Liu W."/>
            <person name="Song Y."/>
            <person name="Salvetti E."/>
            <person name="Wrobel A."/>
            <person name="Rasinkangas P."/>
            <person name="Parkhill J."/>
            <person name="Rea M.C."/>
            <person name="O'Sullivan O."/>
            <person name="Ritari J."/>
            <person name="Douillard F.P."/>
            <person name="Paul Ross R."/>
            <person name="Yang R."/>
            <person name="Briner A.E."/>
            <person name="Felis G.E."/>
            <person name="de Vos W.M."/>
            <person name="Barrangou R."/>
            <person name="Klaenhammer T.R."/>
            <person name="Caufield P.W."/>
            <person name="Cui Y."/>
            <person name="Zhang H."/>
            <person name="O'Toole P.W."/>
        </authorList>
    </citation>
    <scope>NUCLEOTIDE SEQUENCE [LARGE SCALE GENOMIC DNA]</scope>
    <source>
        <strain evidence="6 7">DSM 19682</strain>
    </source>
</reference>
<dbReference type="STRING" id="1423775.FD03_GL001238"/>
<evidence type="ECO:0000313" key="7">
    <source>
        <dbReference type="Proteomes" id="UP000051248"/>
    </source>
</evidence>
<dbReference type="Gene3D" id="3.40.50.1360">
    <property type="match status" value="1"/>
</dbReference>
<evidence type="ECO:0000256" key="1">
    <source>
        <dbReference type="ARBA" id="ARBA00010466"/>
    </source>
</evidence>
<dbReference type="SUPFAM" id="SSF100950">
    <property type="entry name" value="NagB/RpiA/CoA transferase-like"/>
    <property type="match status" value="1"/>
</dbReference>
<keyword evidence="2" id="KW-0805">Transcription regulation</keyword>
<dbReference type="Proteomes" id="UP000051248">
    <property type="component" value="Unassembled WGS sequence"/>
</dbReference>
<proteinExistence type="inferred from homology"/>
<dbReference type="InterPro" id="IPR036388">
    <property type="entry name" value="WH-like_DNA-bd_sf"/>
</dbReference>
<keyword evidence="7" id="KW-1185">Reference proteome</keyword>
<keyword evidence="3" id="KW-0238">DNA-binding</keyword>
<dbReference type="AlphaFoldDB" id="A0A0R1K628"/>
<dbReference type="InterPro" id="IPR051054">
    <property type="entry name" value="SorC_transcr_regulators"/>
</dbReference>
<name>A0A0R1K628_9LACO</name>
<dbReference type="GO" id="GO:0030246">
    <property type="term" value="F:carbohydrate binding"/>
    <property type="evidence" value="ECO:0007669"/>
    <property type="project" value="InterPro"/>
</dbReference>
<dbReference type="InterPro" id="IPR037171">
    <property type="entry name" value="NagB/RpiA_transferase-like"/>
</dbReference>
<evidence type="ECO:0000256" key="4">
    <source>
        <dbReference type="ARBA" id="ARBA00023163"/>
    </source>
</evidence>
<keyword evidence="4" id="KW-0804">Transcription</keyword>
<comment type="similarity">
    <text evidence="1">Belongs to the SorC transcriptional regulatory family.</text>
</comment>
<dbReference type="GO" id="GO:0003677">
    <property type="term" value="F:DNA binding"/>
    <property type="evidence" value="ECO:0007669"/>
    <property type="project" value="UniProtKB-KW"/>
</dbReference>
<evidence type="ECO:0000256" key="3">
    <source>
        <dbReference type="ARBA" id="ARBA00023125"/>
    </source>
</evidence>
<organism evidence="6 7">
    <name type="scientific">Companilactobacillus nodensis DSM 19682 = JCM 14932 = NBRC 107160</name>
    <dbReference type="NCBI Taxonomy" id="1423775"/>
    <lineage>
        <taxon>Bacteria</taxon>
        <taxon>Bacillati</taxon>
        <taxon>Bacillota</taxon>
        <taxon>Bacilli</taxon>
        <taxon>Lactobacillales</taxon>
        <taxon>Lactobacillaceae</taxon>
        <taxon>Companilactobacillus</taxon>
    </lineage>
</organism>
<dbReference type="OrthoDB" id="58802at2"/>
<evidence type="ECO:0000259" key="5">
    <source>
        <dbReference type="Pfam" id="PF04198"/>
    </source>
</evidence>
<dbReference type="InterPro" id="IPR007324">
    <property type="entry name" value="Sugar-bd_dom_put"/>
</dbReference>
<evidence type="ECO:0000313" key="6">
    <source>
        <dbReference type="EMBL" id="KRK78880.1"/>
    </source>
</evidence>
<dbReference type="EMBL" id="AZDZ01000019">
    <property type="protein sequence ID" value="KRK78880.1"/>
    <property type="molecule type" value="Genomic_DNA"/>
</dbReference>
<dbReference type="PANTHER" id="PTHR34294">
    <property type="entry name" value="TRANSCRIPTIONAL REGULATOR-RELATED"/>
    <property type="match status" value="1"/>
</dbReference>
<sequence>MKRIKQSLRVARFYYQSNFDQSKIAKEMGLSRPTVSRLLQYARDNGYVEINIKDPFDDTSNIENALESKYSLSKVIVVYSPSNDYRTIIKSIGKVGAEYLERIVKDNDIVGVTWGQTMREIANNLLPEDNNQQGVQVVQLKGSVTHSMTNNFANEVINDFSTAFHADSESLPLPVIFDNPETCRLVQEDRHIEYIIKQGKKSSIALYTVGTVRDDAMLFNLGYLNDNEIAELKKEAVGDISSRFINADGKIADQELNSRTIGIDLESLKDKDYSILVAGGERKLNSIHAALLGHYANVLIIDENTAKKLIEM</sequence>
<dbReference type="PANTHER" id="PTHR34294:SF1">
    <property type="entry name" value="TRANSCRIPTIONAL REGULATOR LSRR"/>
    <property type="match status" value="1"/>
</dbReference>
<protein>
    <submittedName>
        <fullName evidence="6">Deoxyribonucleoside regulator</fullName>
    </submittedName>
</protein>
<feature type="domain" description="Sugar-binding" evidence="5">
    <location>
        <begin position="55"/>
        <end position="310"/>
    </location>
</feature>
<comment type="caution">
    <text evidence="6">The sequence shown here is derived from an EMBL/GenBank/DDBJ whole genome shotgun (WGS) entry which is preliminary data.</text>
</comment>
<accession>A0A0R1K628</accession>
<dbReference type="eggNOG" id="COG2390">
    <property type="taxonomic scope" value="Bacteria"/>
</dbReference>
<dbReference type="PATRIC" id="fig|1423775.4.peg.1269"/>
<evidence type="ECO:0000256" key="2">
    <source>
        <dbReference type="ARBA" id="ARBA00023015"/>
    </source>
</evidence>